<proteinExistence type="predicted"/>
<dbReference type="RefSeq" id="XP_060307022.1">
    <property type="nucleotide sequence ID" value="XM_060462537.1"/>
</dbReference>
<protein>
    <submittedName>
        <fullName evidence="1">Uncharacterized protein</fullName>
    </submittedName>
</protein>
<dbReference type="EMBL" id="MOOE01000020">
    <property type="protein sequence ID" value="KAK1513451.1"/>
    <property type="molecule type" value="Genomic_DNA"/>
</dbReference>
<dbReference type="AlphaFoldDB" id="A0AAJ0DUQ5"/>
<dbReference type="GeneID" id="85346084"/>
<accession>A0AAJ0DUQ5</accession>
<evidence type="ECO:0000313" key="1">
    <source>
        <dbReference type="EMBL" id="KAK1513451.1"/>
    </source>
</evidence>
<evidence type="ECO:0000313" key="2">
    <source>
        <dbReference type="Proteomes" id="UP001240678"/>
    </source>
</evidence>
<comment type="caution">
    <text evidence="1">The sequence shown here is derived from an EMBL/GenBank/DDBJ whole genome shotgun (WGS) entry which is preliminary data.</text>
</comment>
<keyword evidence="2" id="KW-1185">Reference proteome</keyword>
<gene>
    <name evidence="1" type="ORF">CCOS01_14393</name>
</gene>
<dbReference type="Proteomes" id="UP001240678">
    <property type="component" value="Unassembled WGS sequence"/>
</dbReference>
<organism evidence="1 2">
    <name type="scientific">Colletotrichum costaricense</name>
    <dbReference type="NCBI Taxonomy" id="1209916"/>
    <lineage>
        <taxon>Eukaryota</taxon>
        <taxon>Fungi</taxon>
        <taxon>Dikarya</taxon>
        <taxon>Ascomycota</taxon>
        <taxon>Pezizomycotina</taxon>
        <taxon>Sordariomycetes</taxon>
        <taxon>Hypocreomycetidae</taxon>
        <taxon>Glomerellales</taxon>
        <taxon>Glomerellaceae</taxon>
        <taxon>Colletotrichum</taxon>
        <taxon>Colletotrichum acutatum species complex</taxon>
    </lineage>
</organism>
<sequence length="119" mass="13017">MEGNLEDTFLGVLDWPSFRLVCGQIRSPTGFVPSSVAVVNVWDPGGGGGRSHLHEASRDWFLAGVRVRDSKNPKTLDDVCRGFLSAHPHPRRMTRHDKVDGEAPAGYQCLNPGRILAVP</sequence>
<name>A0AAJ0DUQ5_9PEZI</name>
<reference evidence="1 2" key="1">
    <citation type="submission" date="2016-10" db="EMBL/GenBank/DDBJ databases">
        <title>The genome sequence of Colletotrichum fioriniae PJ7.</title>
        <authorList>
            <person name="Baroncelli R."/>
        </authorList>
    </citation>
    <scope>NUCLEOTIDE SEQUENCE [LARGE SCALE GENOMIC DNA]</scope>
    <source>
        <strain evidence="1 2">IMI 309622</strain>
    </source>
</reference>